<dbReference type="GO" id="GO:0005829">
    <property type="term" value="C:cytosol"/>
    <property type="evidence" value="ECO:0007669"/>
    <property type="project" value="TreeGrafter"/>
</dbReference>
<organism evidence="9 10">
    <name type="scientific">Thalassotalea agarivorans</name>
    <name type="common">Thalassomonas agarivorans</name>
    <dbReference type="NCBI Taxonomy" id="349064"/>
    <lineage>
        <taxon>Bacteria</taxon>
        <taxon>Pseudomonadati</taxon>
        <taxon>Pseudomonadota</taxon>
        <taxon>Gammaproteobacteria</taxon>
        <taxon>Alteromonadales</taxon>
        <taxon>Colwelliaceae</taxon>
        <taxon>Thalassotalea</taxon>
    </lineage>
</organism>
<evidence type="ECO:0000256" key="3">
    <source>
        <dbReference type="ARBA" id="ARBA00022814"/>
    </source>
</evidence>
<dbReference type="EMBL" id="FOHK01000002">
    <property type="protein sequence ID" value="SES85878.1"/>
    <property type="molecule type" value="Genomic_DNA"/>
</dbReference>
<dbReference type="GO" id="GO:0003700">
    <property type="term" value="F:DNA-binding transcription factor activity"/>
    <property type="evidence" value="ECO:0007669"/>
    <property type="project" value="InterPro"/>
</dbReference>
<dbReference type="PANTHER" id="PTHR22648:SF0">
    <property type="entry name" value="TRANSCRIPTION TERMINATION_ANTITERMINATION PROTEIN NUSA"/>
    <property type="match status" value="1"/>
</dbReference>
<comment type="subcellular location">
    <subcellularLocation>
        <location evidence="7">Cytoplasm</location>
    </subcellularLocation>
</comment>
<comment type="function">
    <text evidence="7">Participates in both transcription termination and antitermination.</text>
</comment>
<dbReference type="CDD" id="cd22529">
    <property type="entry name" value="KH-II_NusA_rpt2"/>
    <property type="match status" value="1"/>
</dbReference>
<dbReference type="NCBIfam" id="TIGR01953">
    <property type="entry name" value="NusA"/>
    <property type="match status" value="1"/>
</dbReference>
<dbReference type="InterPro" id="IPR036555">
    <property type="entry name" value="NusA_N_sf"/>
</dbReference>
<feature type="domain" description="S1 motif" evidence="8">
    <location>
        <begin position="139"/>
        <end position="204"/>
    </location>
</feature>
<dbReference type="GO" id="GO:0000166">
    <property type="term" value="F:nucleotide binding"/>
    <property type="evidence" value="ECO:0007669"/>
    <property type="project" value="InterPro"/>
</dbReference>
<reference evidence="9 10" key="1">
    <citation type="submission" date="2016-10" db="EMBL/GenBank/DDBJ databases">
        <authorList>
            <person name="de Groot N.N."/>
        </authorList>
    </citation>
    <scope>NUCLEOTIDE SEQUENCE [LARGE SCALE GENOMIC DNA]</scope>
    <source>
        <strain evidence="9 10">DSM 19706</strain>
    </source>
</reference>
<keyword evidence="4 7" id="KW-0694">RNA-binding</keyword>
<evidence type="ECO:0000256" key="1">
    <source>
        <dbReference type="ARBA" id="ARBA00022472"/>
    </source>
</evidence>
<dbReference type="InterPro" id="IPR010995">
    <property type="entry name" value="DNA_repair_Rad51/TF_NusA_a-hlx"/>
</dbReference>
<dbReference type="CDD" id="cd04455">
    <property type="entry name" value="S1_NusA"/>
    <property type="match status" value="1"/>
</dbReference>
<dbReference type="CDD" id="cd02134">
    <property type="entry name" value="KH-II_NusA_rpt1"/>
    <property type="match status" value="1"/>
</dbReference>
<evidence type="ECO:0000256" key="2">
    <source>
        <dbReference type="ARBA" id="ARBA00022490"/>
    </source>
</evidence>
<dbReference type="InterPro" id="IPR010214">
    <property type="entry name" value="Tscrpt_termin_fac_NusA_C_rpt"/>
</dbReference>
<dbReference type="SUPFAM" id="SSF47794">
    <property type="entry name" value="Rad51 N-terminal domain-like"/>
    <property type="match status" value="2"/>
</dbReference>
<dbReference type="PANTHER" id="PTHR22648">
    <property type="entry name" value="TRANSCRIPTION TERMINATION FACTOR NUSA"/>
    <property type="match status" value="1"/>
</dbReference>
<gene>
    <name evidence="7" type="primary">nusA</name>
    <name evidence="9" type="ORF">SAMN05660429_00607</name>
</gene>
<dbReference type="STRING" id="349064.SAMN05660429_00607"/>
<dbReference type="InterPro" id="IPR003029">
    <property type="entry name" value="S1_domain"/>
</dbReference>
<dbReference type="Pfam" id="PF13184">
    <property type="entry name" value="KH_NusA_1st"/>
    <property type="match status" value="1"/>
</dbReference>
<evidence type="ECO:0000259" key="8">
    <source>
        <dbReference type="PROSITE" id="PS50126"/>
    </source>
</evidence>
<evidence type="ECO:0000256" key="7">
    <source>
        <dbReference type="HAMAP-Rule" id="MF_00945"/>
    </source>
</evidence>
<dbReference type="FunFam" id="3.30.300.20:FF:000002">
    <property type="entry name" value="Transcription termination/antitermination protein NusA"/>
    <property type="match status" value="1"/>
</dbReference>
<comment type="subunit">
    <text evidence="7">Monomer. Binds directly to the core enzyme of the DNA-dependent RNA polymerase and to nascent RNA.</text>
</comment>
<dbReference type="Gene3D" id="1.10.150.20">
    <property type="entry name" value="5' to 3' exonuclease, C-terminal subdomain"/>
    <property type="match status" value="2"/>
</dbReference>
<dbReference type="FunFam" id="1.10.150.20:FF:000018">
    <property type="entry name" value="Transcription termination/antitermination protein NusA"/>
    <property type="match status" value="1"/>
</dbReference>
<evidence type="ECO:0000256" key="5">
    <source>
        <dbReference type="ARBA" id="ARBA00023015"/>
    </source>
</evidence>
<evidence type="ECO:0000256" key="4">
    <source>
        <dbReference type="ARBA" id="ARBA00022884"/>
    </source>
</evidence>
<dbReference type="OrthoDB" id="9807233at2"/>
<dbReference type="InterPro" id="IPR058582">
    <property type="entry name" value="KH_NusA_2nd"/>
</dbReference>
<keyword evidence="1 7" id="KW-0806">Transcription termination</keyword>
<sequence>MTKEVLLVVDTVSNEKAVSRESIFQALETALETATKKKYEGDIAVRVEIDRETGEFDTFRRWLVVDDAEQPLENPYAEISLAAAQYDDSTKEVGDYVEEQIESVKFDRITTQTAKQVIVQKVREAERALIVDAYQDQVGELITGVVKKASRDNVILDLGNNAEAIIYRDDMLPREVFRPGDRVRGLLYAIKPEARGAQLFVSRTKPEMLVELFRVEVPEIGEEMLEIKGAARDPGSRAKIAVKSNDKRIDPVGACVGMRGSRVQAVSGELGGERVDIVLFDDNPAQFVINAMAPAEVASIIVDEDRRTMDIAVEEDNLAMAIGRSGQNVRLASQLTAWELNVMTTADMQEKHQAENDKVLGLFTEKLDIDEDFATILADEGFTSLEEIAYVPVQELLEIDGMDEDIVEELRNRAKAALTTQALADEESLEGAEPAEDLLNLEGLDKHLAYVLASKGVVTLEDLAEQGVDDLVDIEELNEEQAGELIMAARNICWFSEEE</sequence>
<dbReference type="Pfam" id="PF08529">
    <property type="entry name" value="NusA_N"/>
    <property type="match status" value="1"/>
</dbReference>
<dbReference type="InterPro" id="IPR015946">
    <property type="entry name" value="KH_dom-like_a/b"/>
</dbReference>
<dbReference type="Gene3D" id="3.30.300.20">
    <property type="match status" value="2"/>
</dbReference>
<dbReference type="SMART" id="SM00316">
    <property type="entry name" value="S1"/>
    <property type="match status" value="1"/>
</dbReference>
<keyword evidence="5 7" id="KW-0805">Transcription regulation</keyword>
<dbReference type="InterPro" id="IPR025249">
    <property type="entry name" value="TF_NusA_KH_1st"/>
</dbReference>
<protein>
    <recommendedName>
        <fullName evidence="7">Transcription termination/antitermination protein NusA</fullName>
    </recommendedName>
</protein>
<keyword evidence="3 7" id="KW-0889">Transcription antitermination</keyword>
<dbReference type="GO" id="GO:0003723">
    <property type="term" value="F:RNA binding"/>
    <property type="evidence" value="ECO:0007669"/>
    <property type="project" value="UniProtKB-UniRule"/>
</dbReference>
<comment type="similarity">
    <text evidence="7">Belongs to the NusA family.</text>
</comment>
<dbReference type="Gene3D" id="2.40.50.140">
    <property type="entry name" value="Nucleic acid-binding proteins"/>
    <property type="match status" value="1"/>
</dbReference>
<keyword evidence="2 7" id="KW-0963">Cytoplasm</keyword>
<dbReference type="InterPro" id="IPR010213">
    <property type="entry name" value="TF_NusA"/>
</dbReference>
<evidence type="ECO:0000256" key="6">
    <source>
        <dbReference type="ARBA" id="ARBA00023163"/>
    </source>
</evidence>
<dbReference type="Gene3D" id="3.30.1480.10">
    <property type="entry name" value="NusA, N-terminal domain"/>
    <property type="match status" value="1"/>
</dbReference>
<dbReference type="FunFam" id="1.10.150.20:FF:000015">
    <property type="entry name" value="Transcription termination/antitermination protein NusA"/>
    <property type="match status" value="1"/>
</dbReference>
<dbReference type="Proteomes" id="UP000199308">
    <property type="component" value="Unassembled WGS sequence"/>
</dbReference>
<dbReference type="InterPro" id="IPR013735">
    <property type="entry name" value="TF_NusA_N"/>
</dbReference>
<keyword evidence="10" id="KW-1185">Reference proteome</keyword>
<dbReference type="InterPro" id="IPR030842">
    <property type="entry name" value="TF_NusA_bacterial"/>
</dbReference>
<dbReference type="NCBIfam" id="TIGR01954">
    <property type="entry name" value="nusA_Cterm_rpt"/>
    <property type="match status" value="2"/>
</dbReference>
<dbReference type="Pfam" id="PF14520">
    <property type="entry name" value="HHH_5"/>
    <property type="match status" value="1"/>
</dbReference>
<dbReference type="PROSITE" id="PS50084">
    <property type="entry name" value="KH_TYPE_1"/>
    <property type="match status" value="1"/>
</dbReference>
<dbReference type="RefSeq" id="WP_093327571.1">
    <property type="nucleotide sequence ID" value="NZ_AP027363.1"/>
</dbReference>
<dbReference type="SUPFAM" id="SSF50249">
    <property type="entry name" value="Nucleic acid-binding proteins"/>
    <property type="match status" value="1"/>
</dbReference>
<evidence type="ECO:0000313" key="9">
    <source>
        <dbReference type="EMBL" id="SES85878.1"/>
    </source>
</evidence>
<keyword evidence="6 7" id="KW-0804">Transcription</keyword>
<dbReference type="HAMAP" id="MF_00945_B">
    <property type="entry name" value="NusA_B"/>
    <property type="match status" value="1"/>
</dbReference>
<dbReference type="SUPFAM" id="SSF54814">
    <property type="entry name" value="Prokaryotic type KH domain (KH-domain type II)"/>
    <property type="match status" value="2"/>
</dbReference>
<dbReference type="FunFam" id="3.30.300.20:FF:000005">
    <property type="entry name" value="Transcription termination/antitermination protein NusA"/>
    <property type="match status" value="1"/>
</dbReference>
<dbReference type="InterPro" id="IPR012340">
    <property type="entry name" value="NA-bd_OB-fold"/>
</dbReference>
<dbReference type="SUPFAM" id="SSF69705">
    <property type="entry name" value="Transcription factor NusA, N-terminal domain"/>
    <property type="match status" value="1"/>
</dbReference>
<accession>A0A1H9ZVX5</accession>
<dbReference type="InterPro" id="IPR009019">
    <property type="entry name" value="KH_sf_prok-type"/>
</dbReference>
<dbReference type="FunFam" id="3.30.1480.10:FF:000001">
    <property type="entry name" value="Transcription termination/antitermination protein NusA"/>
    <property type="match status" value="1"/>
</dbReference>
<dbReference type="GO" id="GO:0031564">
    <property type="term" value="P:transcription antitermination"/>
    <property type="evidence" value="ECO:0007669"/>
    <property type="project" value="UniProtKB-UniRule"/>
</dbReference>
<dbReference type="Pfam" id="PF26594">
    <property type="entry name" value="KH_NusA_2nd"/>
    <property type="match status" value="1"/>
</dbReference>
<dbReference type="GO" id="GO:0006353">
    <property type="term" value="P:DNA-templated transcription termination"/>
    <property type="evidence" value="ECO:0007669"/>
    <property type="project" value="UniProtKB-UniRule"/>
</dbReference>
<dbReference type="AlphaFoldDB" id="A0A1H9ZVX5"/>
<dbReference type="PROSITE" id="PS50126">
    <property type="entry name" value="S1"/>
    <property type="match status" value="1"/>
</dbReference>
<proteinExistence type="inferred from homology"/>
<evidence type="ECO:0000313" key="10">
    <source>
        <dbReference type="Proteomes" id="UP000199308"/>
    </source>
</evidence>
<name>A0A1H9ZVX5_THASX</name>